<sequence>ERPASSLDELAFEPSAELLQGLTVLLVEDNAVNQLIAVSMLGQWQVAVDIAHNGEEALQKAFQREYDLILMDIQMPQLDGLAATATLRQQA</sequence>
<reference evidence="4" key="1">
    <citation type="journal article" date="2019" name="Sci. Rep.">
        <title>Draft genome of Tanacetum cinerariifolium, the natural source of mosquito coil.</title>
        <authorList>
            <person name="Yamashiro T."/>
            <person name="Shiraishi A."/>
            <person name="Satake H."/>
            <person name="Nakayama K."/>
        </authorList>
    </citation>
    <scope>NUCLEOTIDE SEQUENCE</scope>
</reference>
<gene>
    <name evidence="4" type="ORF">Tci_928474</name>
</gene>
<accession>A0A699X9G6</accession>
<keyword evidence="4" id="KW-0808">Transferase</keyword>
<dbReference type="EMBL" id="BKCJ011830227">
    <property type="protein sequence ID" value="GFD56505.1"/>
    <property type="molecule type" value="Genomic_DNA"/>
</dbReference>
<dbReference type="InterPro" id="IPR001789">
    <property type="entry name" value="Sig_transdc_resp-reg_receiver"/>
</dbReference>
<dbReference type="SUPFAM" id="SSF52172">
    <property type="entry name" value="CheY-like"/>
    <property type="match status" value="1"/>
</dbReference>
<keyword evidence="4" id="KW-0418">Kinase</keyword>
<feature type="non-terminal residue" evidence="4">
    <location>
        <position position="1"/>
    </location>
</feature>
<evidence type="ECO:0000256" key="1">
    <source>
        <dbReference type="ARBA" id="ARBA00022553"/>
    </source>
</evidence>
<name>A0A699X9G6_TANCI</name>
<dbReference type="GO" id="GO:0016301">
    <property type="term" value="F:kinase activity"/>
    <property type="evidence" value="ECO:0007669"/>
    <property type="project" value="UniProtKB-KW"/>
</dbReference>
<comment type="caution">
    <text evidence="4">The sequence shown here is derived from an EMBL/GenBank/DDBJ whole genome shotgun (WGS) entry which is preliminary data.</text>
</comment>
<keyword evidence="1 2" id="KW-0597">Phosphoprotein</keyword>
<evidence type="ECO:0000256" key="2">
    <source>
        <dbReference type="PROSITE-ProRule" id="PRU00169"/>
    </source>
</evidence>
<dbReference type="Gene3D" id="3.40.50.2300">
    <property type="match status" value="1"/>
</dbReference>
<dbReference type="InterPro" id="IPR011006">
    <property type="entry name" value="CheY-like_superfamily"/>
</dbReference>
<dbReference type="PROSITE" id="PS50110">
    <property type="entry name" value="RESPONSE_REGULATORY"/>
    <property type="match status" value="1"/>
</dbReference>
<evidence type="ECO:0000313" key="4">
    <source>
        <dbReference type="EMBL" id="GFD56505.1"/>
    </source>
</evidence>
<protein>
    <submittedName>
        <fullName evidence="4">Hybrid signal transduction histidine kinase J-like isoform X4</fullName>
    </submittedName>
</protein>
<dbReference type="PANTHER" id="PTHR45339">
    <property type="entry name" value="HYBRID SIGNAL TRANSDUCTION HISTIDINE KINASE J"/>
    <property type="match status" value="1"/>
</dbReference>
<dbReference type="PANTHER" id="PTHR45339:SF3">
    <property type="entry name" value="HISTIDINE KINASE"/>
    <property type="match status" value="1"/>
</dbReference>
<dbReference type="AlphaFoldDB" id="A0A699X9G6"/>
<proteinExistence type="predicted"/>
<feature type="modified residue" description="4-aspartylphosphate" evidence="2">
    <location>
        <position position="72"/>
    </location>
</feature>
<feature type="non-terminal residue" evidence="4">
    <location>
        <position position="91"/>
    </location>
</feature>
<evidence type="ECO:0000259" key="3">
    <source>
        <dbReference type="PROSITE" id="PS50110"/>
    </source>
</evidence>
<dbReference type="GO" id="GO:0000160">
    <property type="term" value="P:phosphorelay signal transduction system"/>
    <property type="evidence" value="ECO:0007669"/>
    <property type="project" value="InterPro"/>
</dbReference>
<organism evidence="4">
    <name type="scientific">Tanacetum cinerariifolium</name>
    <name type="common">Dalmatian daisy</name>
    <name type="synonym">Chrysanthemum cinerariifolium</name>
    <dbReference type="NCBI Taxonomy" id="118510"/>
    <lineage>
        <taxon>Eukaryota</taxon>
        <taxon>Viridiplantae</taxon>
        <taxon>Streptophyta</taxon>
        <taxon>Embryophyta</taxon>
        <taxon>Tracheophyta</taxon>
        <taxon>Spermatophyta</taxon>
        <taxon>Magnoliopsida</taxon>
        <taxon>eudicotyledons</taxon>
        <taxon>Gunneridae</taxon>
        <taxon>Pentapetalae</taxon>
        <taxon>asterids</taxon>
        <taxon>campanulids</taxon>
        <taxon>Asterales</taxon>
        <taxon>Asteraceae</taxon>
        <taxon>Asteroideae</taxon>
        <taxon>Anthemideae</taxon>
        <taxon>Anthemidinae</taxon>
        <taxon>Tanacetum</taxon>
    </lineage>
</organism>
<dbReference type="Pfam" id="PF00072">
    <property type="entry name" value="Response_reg"/>
    <property type="match status" value="1"/>
</dbReference>
<dbReference type="CDD" id="cd17546">
    <property type="entry name" value="REC_hyHK_CKI1_RcsC-like"/>
    <property type="match status" value="1"/>
</dbReference>
<feature type="domain" description="Response regulatory" evidence="3">
    <location>
        <begin position="23"/>
        <end position="91"/>
    </location>
</feature>